<feature type="chain" id="PRO_5008250973" description="Fimbrial-type adhesion domain-containing protein" evidence="2">
    <location>
        <begin position="22"/>
        <end position="178"/>
    </location>
</feature>
<dbReference type="GeneID" id="61528838"/>
<evidence type="ECO:0000313" key="5">
    <source>
        <dbReference type="Proteomes" id="UP000078572"/>
    </source>
</evidence>
<dbReference type="RefSeq" id="WP_064807813.1">
    <property type="nucleotide sequence ID" value="NZ_CP016023.1"/>
</dbReference>
<dbReference type="GO" id="GO:0043709">
    <property type="term" value="P:cell adhesion involved in single-species biofilm formation"/>
    <property type="evidence" value="ECO:0007669"/>
    <property type="project" value="TreeGrafter"/>
</dbReference>
<accession>A0A192A4J7</accession>
<dbReference type="EMBL" id="CP016023">
    <property type="protein sequence ID" value="ANJ75309.1"/>
    <property type="molecule type" value="Genomic_DNA"/>
</dbReference>
<dbReference type="OrthoDB" id="8708646at2"/>
<sequence length="178" mass="17808">MNKIAIAIAALAMGVAASAQASDGTITFKGEVVATSCKIDVGGTGAANATVTLPKVAANSLATAGSRIAEVPFNIVVGGTGADACTQSNVKAYFHNGANVNAAGRLSNTTGTGQATNVDVVLMNSKRQDINLLDNTNSETIAITSGSATIPLYGQYYATGAATAGLVDTSVEYSVIYP</sequence>
<dbReference type="InterPro" id="IPR008966">
    <property type="entry name" value="Adhesion_dom_sf"/>
</dbReference>
<evidence type="ECO:0000313" key="4">
    <source>
        <dbReference type="EMBL" id="ANJ75309.1"/>
    </source>
</evidence>
<protein>
    <recommendedName>
        <fullName evidence="3">Fimbrial-type adhesion domain-containing protein</fullName>
    </recommendedName>
</protein>
<dbReference type="Pfam" id="PF00419">
    <property type="entry name" value="Fimbrial"/>
    <property type="match status" value="1"/>
</dbReference>
<dbReference type="InterPro" id="IPR000259">
    <property type="entry name" value="Adhesion_dom_fimbrial"/>
</dbReference>
<keyword evidence="1 2" id="KW-0732">Signal</keyword>
<keyword evidence="5" id="KW-1185">Reference proteome</keyword>
<dbReference type="InterPro" id="IPR050263">
    <property type="entry name" value="Bact_Fimbrial_Adh_Pro"/>
</dbReference>
<dbReference type="SUPFAM" id="SSF49401">
    <property type="entry name" value="Bacterial adhesins"/>
    <property type="match status" value="1"/>
</dbReference>
<dbReference type="Gene3D" id="2.60.40.1090">
    <property type="entry name" value="Fimbrial-type adhesion domain"/>
    <property type="match status" value="1"/>
</dbReference>
<dbReference type="Proteomes" id="UP000078572">
    <property type="component" value="Chromosome 2"/>
</dbReference>
<proteinExistence type="predicted"/>
<dbReference type="PANTHER" id="PTHR33420">
    <property type="entry name" value="FIMBRIAL SUBUNIT ELFA-RELATED"/>
    <property type="match status" value="1"/>
</dbReference>
<dbReference type="GO" id="GO:0009289">
    <property type="term" value="C:pilus"/>
    <property type="evidence" value="ECO:0007669"/>
    <property type="project" value="InterPro"/>
</dbReference>
<feature type="signal peptide" evidence="2">
    <location>
        <begin position="1"/>
        <end position="21"/>
    </location>
</feature>
<name>A0A192A4J7_9RALS</name>
<evidence type="ECO:0000256" key="2">
    <source>
        <dbReference type="SAM" id="SignalP"/>
    </source>
</evidence>
<dbReference type="InterPro" id="IPR036937">
    <property type="entry name" value="Adhesion_dom_fimbrial_sf"/>
</dbReference>
<gene>
    <name evidence="4" type="ORF">A9Y76_22620</name>
</gene>
<dbReference type="AlphaFoldDB" id="A0A192A4J7"/>
<reference evidence="5" key="1">
    <citation type="submission" date="2016-06" db="EMBL/GenBank/DDBJ databases">
        <authorList>
            <person name="Xu Y."/>
            <person name="Nagy A."/>
            <person name="Yan X."/>
            <person name="Kim S.W."/>
            <person name="Haley B."/>
            <person name="Liu N.T."/>
            <person name="Nou X."/>
        </authorList>
    </citation>
    <scope>NUCLEOTIDE SEQUENCE [LARGE SCALE GENOMIC DNA]</scope>
    <source>
        <strain evidence="5">ATCC 49129</strain>
    </source>
</reference>
<organism evidence="4 5">
    <name type="scientific">Ralstonia insidiosa</name>
    <dbReference type="NCBI Taxonomy" id="190721"/>
    <lineage>
        <taxon>Bacteria</taxon>
        <taxon>Pseudomonadati</taxon>
        <taxon>Pseudomonadota</taxon>
        <taxon>Betaproteobacteria</taxon>
        <taxon>Burkholderiales</taxon>
        <taxon>Burkholderiaceae</taxon>
        <taxon>Ralstonia</taxon>
    </lineage>
</organism>
<evidence type="ECO:0000259" key="3">
    <source>
        <dbReference type="Pfam" id="PF00419"/>
    </source>
</evidence>
<evidence type="ECO:0000256" key="1">
    <source>
        <dbReference type="ARBA" id="ARBA00022729"/>
    </source>
</evidence>
<dbReference type="PANTHER" id="PTHR33420:SF3">
    <property type="entry name" value="FIMBRIAL SUBUNIT ELFA"/>
    <property type="match status" value="1"/>
</dbReference>
<feature type="domain" description="Fimbrial-type adhesion" evidence="3">
    <location>
        <begin position="26"/>
        <end position="177"/>
    </location>
</feature>